<dbReference type="EMBL" id="LN902847">
    <property type="protein sequence ID" value="CDS38031.1"/>
    <property type="molecule type" value="Genomic_DNA"/>
</dbReference>
<dbReference type="Proteomes" id="UP000017246">
    <property type="component" value="Unassembled WGS sequence"/>
</dbReference>
<name>A0A068Y785_ECHMU</name>
<keyword evidence="5" id="KW-0406">Ion transport</keyword>
<evidence type="ECO:0000256" key="4">
    <source>
        <dbReference type="ARBA" id="ARBA00022989"/>
    </source>
</evidence>
<protein>
    <submittedName>
        <fullName evidence="10">Calcium activated potassium channel subunit</fullName>
    </submittedName>
</protein>
<dbReference type="OMA" id="FHESEFE"/>
<dbReference type="GO" id="GO:0005513">
    <property type="term" value="P:detection of calcium ion"/>
    <property type="evidence" value="ECO:0007669"/>
    <property type="project" value="TreeGrafter"/>
</dbReference>
<dbReference type="OrthoDB" id="6241708at2759"/>
<evidence type="ECO:0000256" key="2">
    <source>
        <dbReference type="ARBA" id="ARBA00022448"/>
    </source>
</evidence>
<dbReference type="GO" id="GO:0015459">
    <property type="term" value="F:potassium channel regulator activity"/>
    <property type="evidence" value="ECO:0007669"/>
    <property type="project" value="TreeGrafter"/>
</dbReference>
<evidence type="ECO:0000256" key="9">
    <source>
        <dbReference type="SAM" id="Phobius"/>
    </source>
</evidence>
<dbReference type="PANTHER" id="PTHR10258">
    <property type="entry name" value="CALCIUM-ACTIVATED POTASSIUM CHANNEL SUBUNIT BETA"/>
    <property type="match status" value="1"/>
</dbReference>
<keyword evidence="7" id="KW-0325">Glycoprotein</keyword>
<feature type="transmembrane region" description="Helical" evidence="9">
    <location>
        <begin position="18"/>
        <end position="42"/>
    </location>
</feature>
<reference evidence="10" key="1">
    <citation type="journal article" date="2013" name="Nature">
        <title>The genomes of four tapeworm species reveal adaptations to parasitism.</title>
        <authorList>
            <person name="Tsai I.J."/>
            <person name="Zarowiecki M."/>
            <person name="Holroyd N."/>
            <person name="Garciarrubio A."/>
            <person name="Sanchez-Flores A."/>
            <person name="Brooks K.L."/>
            <person name="Tracey A."/>
            <person name="Bobes R.J."/>
            <person name="Fragoso G."/>
            <person name="Sciutto E."/>
            <person name="Aslett M."/>
            <person name="Beasley H."/>
            <person name="Bennett H.M."/>
            <person name="Cai J."/>
            <person name="Camicia F."/>
            <person name="Clark R."/>
            <person name="Cucher M."/>
            <person name="De Silva N."/>
            <person name="Day T.A."/>
            <person name="Deplazes P."/>
            <person name="Estrada K."/>
            <person name="Fernandez C."/>
            <person name="Holland P.W."/>
            <person name="Hou J."/>
            <person name="Hu S."/>
            <person name="Huckvale T."/>
            <person name="Hung S.S."/>
            <person name="Kamenetzky L."/>
            <person name="Keane J.A."/>
            <person name="Kiss F."/>
            <person name="Koziol U."/>
            <person name="Lambert O."/>
            <person name="Liu K."/>
            <person name="Luo X."/>
            <person name="Luo Y."/>
            <person name="Macchiaroli N."/>
            <person name="Nichol S."/>
            <person name="Paps J."/>
            <person name="Parkinson J."/>
            <person name="Pouchkina-Stantcheva N."/>
            <person name="Riddiford N."/>
            <person name="Rosenzvit M."/>
            <person name="Salinas G."/>
            <person name="Wasmuth J.D."/>
            <person name="Zamanian M."/>
            <person name="Zheng Y."/>
            <person name="Cai X."/>
            <person name="Soberon X."/>
            <person name="Olson P.D."/>
            <person name="Laclette J.P."/>
            <person name="Brehm K."/>
            <person name="Berriman M."/>
            <person name="Garciarrubio A."/>
            <person name="Bobes R.J."/>
            <person name="Fragoso G."/>
            <person name="Sanchez-Flores A."/>
            <person name="Estrada K."/>
            <person name="Cevallos M.A."/>
            <person name="Morett E."/>
            <person name="Gonzalez V."/>
            <person name="Portillo T."/>
            <person name="Ochoa-Leyva A."/>
            <person name="Jose M.V."/>
            <person name="Sciutto E."/>
            <person name="Landa A."/>
            <person name="Jimenez L."/>
            <person name="Valdes V."/>
            <person name="Carrero J.C."/>
            <person name="Larralde C."/>
            <person name="Morales-Montor J."/>
            <person name="Limon-Lason J."/>
            <person name="Soberon X."/>
            <person name="Laclette J.P."/>
        </authorList>
    </citation>
    <scope>NUCLEOTIDE SEQUENCE [LARGE SCALE GENOMIC DNA]</scope>
</reference>
<dbReference type="Pfam" id="PF03185">
    <property type="entry name" value="CaKB"/>
    <property type="match status" value="1"/>
</dbReference>
<evidence type="ECO:0000313" key="11">
    <source>
        <dbReference type="Proteomes" id="UP000017246"/>
    </source>
</evidence>
<keyword evidence="2" id="KW-0813">Transport</keyword>
<gene>
    <name evidence="10" type="ORF">EmuJ_000532300</name>
</gene>
<evidence type="ECO:0000256" key="7">
    <source>
        <dbReference type="ARBA" id="ARBA00023180"/>
    </source>
</evidence>
<reference evidence="10" key="2">
    <citation type="submission" date="2015-11" db="EMBL/GenBank/DDBJ databases">
        <authorList>
            <person name="Zhang Y."/>
            <person name="Guo Z."/>
        </authorList>
    </citation>
    <scope>NUCLEOTIDE SEQUENCE</scope>
</reference>
<dbReference type="GO" id="GO:0008076">
    <property type="term" value="C:voltage-gated potassium channel complex"/>
    <property type="evidence" value="ECO:0007669"/>
    <property type="project" value="TreeGrafter"/>
</dbReference>
<evidence type="ECO:0000256" key="6">
    <source>
        <dbReference type="ARBA" id="ARBA00023136"/>
    </source>
</evidence>
<sequence>MIVCSCPRRRSAVTLIKVTYIVCAVTLTTPLIVGSFLVHMLVFPYFHESEFEPGICVVVKIEFHLVGRLKCENKCSKARSSFPCLRVTIVFEKDDKNRSGLLFDTIVTHQNYRSYECATSSCLQRQEENDFAAQSFRLSLQSRGPFRCFVSAQHGDEALMYKVYEPSTIFNALFWPLSIFCLSFVIIAILCTTGQCKAWNADALLIT</sequence>
<evidence type="ECO:0000256" key="1">
    <source>
        <dbReference type="ARBA" id="ARBA00004141"/>
    </source>
</evidence>
<feature type="transmembrane region" description="Helical" evidence="9">
    <location>
        <begin position="169"/>
        <end position="191"/>
    </location>
</feature>
<keyword evidence="4 9" id="KW-1133">Transmembrane helix</keyword>
<dbReference type="PANTHER" id="PTHR10258:SF8">
    <property type="entry name" value="CALCIUM-ACTIVATED POTASSIUM CHANNEL BK ALPHA SUBUNIT DOMAIN-CONTAINING PROTEIN"/>
    <property type="match status" value="1"/>
</dbReference>
<comment type="subcellular location">
    <subcellularLocation>
        <location evidence="1">Membrane</location>
        <topology evidence="1">Multi-pass membrane protein</topology>
    </subcellularLocation>
</comment>
<keyword evidence="3 9" id="KW-0812">Transmembrane</keyword>
<evidence type="ECO:0000256" key="8">
    <source>
        <dbReference type="ARBA" id="ARBA00023303"/>
    </source>
</evidence>
<evidence type="ECO:0000256" key="5">
    <source>
        <dbReference type="ARBA" id="ARBA00023065"/>
    </source>
</evidence>
<evidence type="ECO:0000256" key="3">
    <source>
        <dbReference type="ARBA" id="ARBA00022692"/>
    </source>
</evidence>
<evidence type="ECO:0000313" key="10">
    <source>
        <dbReference type="EMBL" id="CDS38031.1"/>
    </source>
</evidence>
<dbReference type="InterPro" id="IPR003930">
    <property type="entry name" value="K_chnl_Ca-activ_BK_bsu"/>
</dbReference>
<keyword evidence="11" id="KW-1185">Reference proteome</keyword>
<keyword evidence="8 10" id="KW-0407">Ion channel</keyword>
<keyword evidence="6 9" id="KW-0472">Membrane</keyword>
<accession>A0A068Y785</accession>
<dbReference type="AlphaFoldDB" id="A0A068Y785"/>
<dbReference type="GO" id="GO:0015269">
    <property type="term" value="F:calcium-activated potassium channel activity"/>
    <property type="evidence" value="ECO:0007669"/>
    <property type="project" value="InterPro"/>
</dbReference>
<organism evidence="10 11">
    <name type="scientific">Echinococcus multilocularis</name>
    <name type="common">Fox tapeworm</name>
    <dbReference type="NCBI Taxonomy" id="6211"/>
    <lineage>
        <taxon>Eukaryota</taxon>
        <taxon>Metazoa</taxon>
        <taxon>Spiralia</taxon>
        <taxon>Lophotrochozoa</taxon>
        <taxon>Platyhelminthes</taxon>
        <taxon>Cestoda</taxon>
        <taxon>Eucestoda</taxon>
        <taxon>Cyclophyllidea</taxon>
        <taxon>Taeniidae</taxon>
        <taxon>Echinococcus</taxon>
    </lineage>
</organism>
<proteinExistence type="predicted"/>